<protein>
    <submittedName>
        <fullName evidence="2">Uncharacterized protein</fullName>
    </submittedName>
</protein>
<keyword evidence="1" id="KW-0175">Coiled coil</keyword>
<organism evidence="2 3">
    <name type="scientific">Callosobruchus maculatus</name>
    <name type="common">Southern cowpea weevil</name>
    <name type="synonym">Pulse bruchid</name>
    <dbReference type="NCBI Taxonomy" id="64391"/>
    <lineage>
        <taxon>Eukaryota</taxon>
        <taxon>Metazoa</taxon>
        <taxon>Ecdysozoa</taxon>
        <taxon>Arthropoda</taxon>
        <taxon>Hexapoda</taxon>
        <taxon>Insecta</taxon>
        <taxon>Pterygota</taxon>
        <taxon>Neoptera</taxon>
        <taxon>Endopterygota</taxon>
        <taxon>Coleoptera</taxon>
        <taxon>Polyphaga</taxon>
        <taxon>Cucujiformia</taxon>
        <taxon>Chrysomeloidea</taxon>
        <taxon>Chrysomelidae</taxon>
        <taxon>Bruchinae</taxon>
        <taxon>Bruchini</taxon>
        <taxon>Callosobruchus</taxon>
    </lineage>
</organism>
<evidence type="ECO:0000313" key="2">
    <source>
        <dbReference type="EMBL" id="VEN39277.1"/>
    </source>
</evidence>
<dbReference type="PANTHER" id="PTHR37558">
    <property type="entry name" value="HTH CENPB-TYPE DOMAIN-CONTAINING PROTEIN"/>
    <property type="match status" value="1"/>
</dbReference>
<name>A0A653BWF9_CALMS</name>
<evidence type="ECO:0000313" key="3">
    <source>
        <dbReference type="Proteomes" id="UP000410492"/>
    </source>
</evidence>
<keyword evidence="3" id="KW-1185">Reference proteome</keyword>
<feature type="coiled-coil region" evidence="1">
    <location>
        <begin position="222"/>
        <end position="257"/>
    </location>
</feature>
<dbReference type="Proteomes" id="UP000410492">
    <property type="component" value="Unassembled WGS sequence"/>
</dbReference>
<proteinExistence type="predicted"/>
<dbReference type="OrthoDB" id="6807925at2759"/>
<gene>
    <name evidence="2" type="ORF">CALMAC_LOCUS3873</name>
</gene>
<sequence length="306" mass="35842">MEILRKRLRFSESDDVVLLREVVGQNPFDNPMLWAIVQKNVKSLTKKDFSLRTIKEHLGLIIKLWLKEIDDLKDYRSGMIYQLTEKQTLCAEVYNLMKEFKYEVKKTKLNKTLNTSKTLGVTAREEAAKSNELNNTEIDYVDHDIHIDNTSVGTCIEDNNYDSNDDVGSNVSNIPLLEQCEPQSVITPDGRRIPLCTRKSDVLDHNRKGPNKGLKGQHLFYLNNYNKQYFTLRDKEIQLEEKKLALEERKLRLAEQQFELTSIETRKKLELQEKQINFEIESRRLLETNLDNQNKLIHMLVSKLNK</sequence>
<dbReference type="AlphaFoldDB" id="A0A653BWF9"/>
<evidence type="ECO:0000256" key="1">
    <source>
        <dbReference type="SAM" id="Coils"/>
    </source>
</evidence>
<accession>A0A653BWF9</accession>
<dbReference type="EMBL" id="CAACVG010005413">
    <property type="protein sequence ID" value="VEN39277.1"/>
    <property type="molecule type" value="Genomic_DNA"/>
</dbReference>
<reference evidence="2 3" key="1">
    <citation type="submission" date="2019-01" db="EMBL/GenBank/DDBJ databases">
        <authorList>
            <person name="Sayadi A."/>
        </authorList>
    </citation>
    <scope>NUCLEOTIDE SEQUENCE [LARGE SCALE GENOMIC DNA]</scope>
</reference>
<dbReference type="PANTHER" id="PTHR37558:SF1">
    <property type="entry name" value="HTH CENPB-TYPE DOMAIN-CONTAINING PROTEIN"/>
    <property type="match status" value="1"/>
</dbReference>